<feature type="transmembrane region" description="Helical" evidence="1">
    <location>
        <begin position="154"/>
        <end position="171"/>
    </location>
</feature>
<evidence type="ECO:0000256" key="1">
    <source>
        <dbReference type="SAM" id="Phobius"/>
    </source>
</evidence>
<protein>
    <recommendedName>
        <fullName evidence="2">UPAR/Ly6 domain-containing protein</fullName>
    </recommendedName>
</protein>
<accession>A0A8C4QKX8</accession>
<evidence type="ECO:0000259" key="2">
    <source>
        <dbReference type="SMART" id="SM00134"/>
    </source>
</evidence>
<reference evidence="3" key="1">
    <citation type="submission" date="2025-08" db="UniProtKB">
        <authorList>
            <consortium name="Ensembl"/>
        </authorList>
    </citation>
    <scope>IDENTIFICATION</scope>
</reference>
<dbReference type="SUPFAM" id="SSF57302">
    <property type="entry name" value="Snake toxin-like"/>
    <property type="match status" value="1"/>
</dbReference>
<dbReference type="Ensembl" id="ENSEBUT00000017023.1">
    <property type="protein sequence ID" value="ENSEBUP00000016448.1"/>
    <property type="gene ID" value="ENSEBUG00000010328.1"/>
</dbReference>
<feature type="transmembrane region" description="Helical" evidence="1">
    <location>
        <begin position="55"/>
        <end position="72"/>
    </location>
</feature>
<organism evidence="3 4">
    <name type="scientific">Eptatretus burgeri</name>
    <name type="common">Inshore hagfish</name>
    <dbReference type="NCBI Taxonomy" id="7764"/>
    <lineage>
        <taxon>Eukaryota</taxon>
        <taxon>Metazoa</taxon>
        <taxon>Chordata</taxon>
        <taxon>Craniata</taxon>
        <taxon>Vertebrata</taxon>
        <taxon>Cyclostomata</taxon>
        <taxon>Myxini</taxon>
        <taxon>Myxiniformes</taxon>
        <taxon>Myxinidae</taxon>
        <taxon>Eptatretinae</taxon>
        <taxon>Eptatretus</taxon>
    </lineage>
</organism>
<dbReference type="Proteomes" id="UP000694388">
    <property type="component" value="Unplaced"/>
</dbReference>
<dbReference type="InterPro" id="IPR045860">
    <property type="entry name" value="Snake_toxin-like_sf"/>
</dbReference>
<keyword evidence="1" id="KW-0812">Transmembrane</keyword>
<dbReference type="SMART" id="SM00134">
    <property type="entry name" value="LU"/>
    <property type="match status" value="1"/>
</dbReference>
<dbReference type="Pfam" id="PF00021">
    <property type="entry name" value="UPAR_LY6"/>
    <property type="match status" value="1"/>
</dbReference>
<dbReference type="Gene3D" id="2.10.60.10">
    <property type="entry name" value="CD59"/>
    <property type="match status" value="1"/>
</dbReference>
<evidence type="ECO:0000313" key="4">
    <source>
        <dbReference type="Proteomes" id="UP000694388"/>
    </source>
</evidence>
<keyword evidence="4" id="KW-1185">Reference proteome</keyword>
<sequence>MHCGSHGKHGVGLHRRIKGQCRNQRRLESLLLTTALGLSTNLFRSQMRFEDKMNYIFIIVGLGLLALPAFGLQCKECFLPTSTCESKTCDENQQCFTATYKPSSGINFKAKGCIQENVCTLNGTNIPSIPISAKMECCKTNLCNKAPKLTSTRLVASLGLFSALMIFSSSLF</sequence>
<evidence type="ECO:0000313" key="3">
    <source>
        <dbReference type="Ensembl" id="ENSEBUP00000016448.1"/>
    </source>
</evidence>
<reference evidence="3" key="2">
    <citation type="submission" date="2025-09" db="UniProtKB">
        <authorList>
            <consortium name="Ensembl"/>
        </authorList>
    </citation>
    <scope>IDENTIFICATION</scope>
</reference>
<keyword evidence="1" id="KW-1133">Transmembrane helix</keyword>
<dbReference type="AlphaFoldDB" id="A0A8C4QKX8"/>
<dbReference type="InterPro" id="IPR016054">
    <property type="entry name" value="LY6_UPA_recep-like"/>
</dbReference>
<name>A0A8C4QKX8_EPTBU</name>
<proteinExistence type="predicted"/>
<feature type="domain" description="UPAR/Ly6" evidence="2">
    <location>
        <begin position="72"/>
        <end position="156"/>
    </location>
</feature>
<keyword evidence="1" id="KW-0472">Membrane</keyword>